<organism evidence="2">
    <name type="scientific">Ixodes ricinus</name>
    <name type="common">Common tick</name>
    <name type="synonym">Acarus ricinus</name>
    <dbReference type="NCBI Taxonomy" id="34613"/>
    <lineage>
        <taxon>Eukaryota</taxon>
        <taxon>Metazoa</taxon>
        <taxon>Ecdysozoa</taxon>
        <taxon>Arthropoda</taxon>
        <taxon>Chelicerata</taxon>
        <taxon>Arachnida</taxon>
        <taxon>Acari</taxon>
        <taxon>Parasitiformes</taxon>
        <taxon>Ixodida</taxon>
        <taxon>Ixodoidea</taxon>
        <taxon>Ixodidae</taxon>
        <taxon>Ixodinae</taxon>
        <taxon>Ixodes</taxon>
    </lineage>
</organism>
<accession>A0A6B0TT98</accession>
<reference evidence="2" key="1">
    <citation type="submission" date="2019-12" db="EMBL/GenBank/DDBJ databases">
        <title>An insight into the sialome of adult female Ixodes ricinus ticks feeding for 6 days.</title>
        <authorList>
            <person name="Perner J."/>
            <person name="Ribeiro J.M.C."/>
        </authorList>
    </citation>
    <scope>NUCLEOTIDE SEQUENCE</scope>
    <source>
        <strain evidence="2">Semi-engorged</strain>
        <tissue evidence="2">Salivary glands</tissue>
    </source>
</reference>
<name>A0A6B0TT98_IXORI</name>
<proteinExistence type="predicted"/>
<evidence type="ECO:0000313" key="2">
    <source>
        <dbReference type="EMBL" id="MXU82408.1"/>
    </source>
</evidence>
<feature type="compositionally biased region" description="Polar residues" evidence="1">
    <location>
        <begin position="31"/>
        <end position="41"/>
    </location>
</feature>
<protein>
    <submittedName>
        <fullName evidence="2">Putative secreted protein</fullName>
    </submittedName>
</protein>
<feature type="region of interest" description="Disordered" evidence="1">
    <location>
        <begin position="24"/>
        <end position="55"/>
    </location>
</feature>
<dbReference type="AlphaFoldDB" id="A0A6B0TT98"/>
<evidence type="ECO:0000256" key="1">
    <source>
        <dbReference type="SAM" id="MobiDB-lite"/>
    </source>
</evidence>
<dbReference type="EMBL" id="GIFC01000325">
    <property type="protein sequence ID" value="MXU82408.1"/>
    <property type="molecule type" value="Transcribed_RNA"/>
</dbReference>
<sequence>MALSAAPISALSTASLSPLCLVPVQPMLDTDPSSPEELNSVTEDEAPSAPARDALGGARLDVLGTITQ</sequence>